<name>A0A7J7I407_CAMSI</name>
<feature type="compositionally biased region" description="Basic residues" evidence="5">
    <location>
        <begin position="237"/>
        <end position="246"/>
    </location>
</feature>
<keyword evidence="7" id="KW-1185">Reference proteome</keyword>
<gene>
    <name evidence="6" type="ORF">HYC85_000972</name>
</gene>
<evidence type="ECO:0000256" key="2">
    <source>
        <dbReference type="ARBA" id="ARBA00006472"/>
    </source>
</evidence>
<feature type="region of interest" description="Disordered" evidence="5">
    <location>
        <begin position="232"/>
        <end position="255"/>
    </location>
</feature>
<evidence type="ECO:0000256" key="5">
    <source>
        <dbReference type="SAM" id="MobiDB-lite"/>
    </source>
</evidence>
<comment type="caution">
    <text evidence="6">The sequence shown here is derived from an EMBL/GenBank/DDBJ whole genome shotgun (WGS) entry which is preliminary data.</text>
</comment>
<dbReference type="EMBL" id="JACBKZ010000001">
    <property type="protein sequence ID" value="KAF5959763.1"/>
    <property type="molecule type" value="Genomic_DNA"/>
</dbReference>
<evidence type="ECO:0000256" key="4">
    <source>
        <dbReference type="ARBA" id="ARBA00023239"/>
    </source>
</evidence>
<protein>
    <recommendedName>
        <fullName evidence="3">4a-hydroxytetrahydrobiopterin dehydratase</fullName>
        <ecNumber evidence="3">4.2.1.96</ecNumber>
    </recommendedName>
</protein>
<dbReference type="Gene3D" id="3.30.1360.20">
    <property type="entry name" value="Transcriptional coactivator/pterin dehydratase"/>
    <property type="match status" value="1"/>
</dbReference>
<dbReference type="AlphaFoldDB" id="A0A7J7I407"/>
<organism evidence="6 7">
    <name type="scientific">Camellia sinensis</name>
    <name type="common">Tea plant</name>
    <name type="synonym">Thea sinensis</name>
    <dbReference type="NCBI Taxonomy" id="4442"/>
    <lineage>
        <taxon>Eukaryota</taxon>
        <taxon>Viridiplantae</taxon>
        <taxon>Streptophyta</taxon>
        <taxon>Embryophyta</taxon>
        <taxon>Tracheophyta</taxon>
        <taxon>Spermatophyta</taxon>
        <taxon>Magnoliopsida</taxon>
        <taxon>eudicotyledons</taxon>
        <taxon>Gunneridae</taxon>
        <taxon>Pentapetalae</taxon>
        <taxon>asterids</taxon>
        <taxon>Ericales</taxon>
        <taxon>Theaceae</taxon>
        <taxon>Camellia</taxon>
    </lineage>
</organism>
<dbReference type="PANTHER" id="PTHR12599:SF8">
    <property type="entry name" value="PTERIN-4-ALPHA-CARBINOLAMINE DEHYDRATASE, CHLOROPLASTIC-RELATED"/>
    <property type="match status" value="1"/>
</dbReference>
<dbReference type="GO" id="GO:0009536">
    <property type="term" value="C:plastid"/>
    <property type="evidence" value="ECO:0007669"/>
    <property type="project" value="TreeGrafter"/>
</dbReference>
<accession>A0A7J7I407</accession>
<evidence type="ECO:0000313" key="6">
    <source>
        <dbReference type="EMBL" id="KAF5959763.1"/>
    </source>
</evidence>
<dbReference type="Proteomes" id="UP000593564">
    <property type="component" value="Unassembled WGS sequence"/>
</dbReference>
<keyword evidence="4" id="KW-0456">Lyase</keyword>
<comment type="catalytic activity">
    <reaction evidence="1">
        <text>(4aS,6R)-4a-hydroxy-L-erythro-5,6,7,8-tetrahydrobiopterin = (6R)-L-erythro-6,7-dihydrobiopterin + H2O</text>
        <dbReference type="Rhea" id="RHEA:11920"/>
        <dbReference type="ChEBI" id="CHEBI:15377"/>
        <dbReference type="ChEBI" id="CHEBI:15642"/>
        <dbReference type="ChEBI" id="CHEBI:43120"/>
        <dbReference type="EC" id="4.2.1.96"/>
    </reaction>
</comment>
<dbReference type="InterPro" id="IPR001533">
    <property type="entry name" value="Pterin_deHydtase"/>
</dbReference>
<dbReference type="GO" id="GO:0006729">
    <property type="term" value="P:tetrahydrobiopterin biosynthetic process"/>
    <property type="evidence" value="ECO:0007669"/>
    <property type="project" value="InterPro"/>
</dbReference>
<dbReference type="SUPFAM" id="SSF55248">
    <property type="entry name" value="PCD-like"/>
    <property type="match status" value="1"/>
</dbReference>
<dbReference type="GO" id="GO:0008124">
    <property type="term" value="F:4-alpha-hydroxytetrahydrobiopterin dehydratase activity"/>
    <property type="evidence" value="ECO:0007669"/>
    <property type="project" value="UniProtKB-EC"/>
</dbReference>
<reference evidence="6 7" key="2">
    <citation type="submission" date="2020-07" db="EMBL/GenBank/DDBJ databases">
        <title>Genome assembly of wild tea tree DASZ reveals pedigree and selection history of tea varieties.</title>
        <authorList>
            <person name="Zhang W."/>
        </authorList>
    </citation>
    <scope>NUCLEOTIDE SEQUENCE [LARGE SCALE GENOMIC DNA]</scope>
    <source>
        <strain evidence="7">cv. G240</strain>
        <tissue evidence="6">Leaf</tissue>
    </source>
</reference>
<dbReference type="InterPro" id="IPR036428">
    <property type="entry name" value="PCD_sf"/>
</dbReference>
<comment type="similarity">
    <text evidence="2">Belongs to the pterin-4-alpha-carbinolamine dehydratase family.</text>
</comment>
<evidence type="ECO:0000256" key="3">
    <source>
        <dbReference type="ARBA" id="ARBA00013252"/>
    </source>
</evidence>
<evidence type="ECO:0000313" key="7">
    <source>
        <dbReference type="Proteomes" id="UP000593564"/>
    </source>
</evidence>
<dbReference type="EC" id="4.2.1.96" evidence="3"/>
<sequence length="321" mass="36661">MLALNRFDLRIPDHHQSIRITPQNISSSFTCTVRTSLSLSLMALISHLCFSHPLHLSSLSSTQTCLSLPHYLPQFSQHHPTLENQTSLKIRATGGDMLGDFGARDPFPAEVESGFADKVLGNFNTEHRILIPNLSSLSLSQQDCTPVSPLHPPISRDDAQKLLKKVVGWRLLDEEGGLRLQCLWKLRDFKCGVDLINRIYRVVEVTGHFPNLHLELPNQVRAELWTASIGDRSSTPRARKRDRRKRREGEEEGREEIVAQHHRRLLAADRCSFRPSPRRSSHHRHRIADRRRGLSMNDFIVAAKIDEIKTSDLVPKKRIWA</sequence>
<dbReference type="Pfam" id="PF01329">
    <property type="entry name" value="Pterin_4a"/>
    <property type="match status" value="1"/>
</dbReference>
<reference evidence="7" key="1">
    <citation type="journal article" date="2020" name="Nat. Commun.">
        <title>Genome assembly of wild tea tree DASZ reveals pedigree and selection history of tea varieties.</title>
        <authorList>
            <person name="Zhang W."/>
            <person name="Zhang Y."/>
            <person name="Qiu H."/>
            <person name="Guo Y."/>
            <person name="Wan H."/>
            <person name="Zhang X."/>
            <person name="Scossa F."/>
            <person name="Alseekh S."/>
            <person name="Zhang Q."/>
            <person name="Wang P."/>
            <person name="Xu L."/>
            <person name="Schmidt M.H."/>
            <person name="Jia X."/>
            <person name="Li D."/>
            <person name="Zhu A."/>
            <person name="Guo F."/>
            <person name="Chen W."/>
            <person name="Ni D."/>
            <person name="Usadel B."/>
            <person name="Fernie A.R."/>
            <person name="Wen W."/>
        </authorList>
    </citation>
    <scope>NUCLEOTIDE SEQUENCE [LARGE SCALE GENOMIC DNA]</scope>
    <source>
        <strain evidence="7">cv. G240</strain>
    </source>
</reference>
<proteinExistence type="inferred from homology"/>
<evidence type="ECO:0000256" key="1">
    <source>
        <dbReference type="ARBA" id="ARBA00001554"/>
    </source>
</evidence>
<dbReference type="PANTHER" id="PTHR12599">
    <property type="entry name" value="PTERIN-4-ALPHA-CARBINOLAMINE DEHYDRATASE"/>
    <property type="match status" value="1"/>
</dbReference>